<dbReference type="SUPFAM" id="SSF48576">
    <property type="entry name" value="Terpenoid synthases"/>
    <property type="match status" value="1"/>
</dbReference>
<keyword evidence="3 6" id="KW-0479">Metal-binding</keyword>
<gene>
    <name evidence="7" type="ORF">SISSUDRAFT_1035914</name>
</gene>
<evidence type="ECO:0000256" key="4">
    <source>
        <dbReference type="ARBA" id="ARBA00022842"/>
    </source>
</evidence>
<accession>A0A166A5S9</accession>
<dbReference type="EMBL" id="KV428158">
    <property type="protein sequence ID" value="KZT34985.1"/>
    <property type="molecule type" value="Genomic_DNA"/>
</dbReference>
<dbReference type="SFLD" id="SFLDS00005">
    <property type="entry name" value="Isoprenoid_Synthase_Type_I"/>
    <property type="match status" value="1"/>
</dbReference>
<comment type="cofactor">
    <cofactor evidence="1 6">
        <name>Mg(2+)</name>
        <dbReference type="ChEBI" id="CHEBI:18420"/>
    </cofactor>
</comment>
<dbReference type="Pfam" id="PF19086">
    <property type="entry name" value="Terpene_syn_C_2"/>
    <property type="match status" value="1"/>
</dbReference>
<keyword evidence="8" id="KW-1185">Reference proteome</keyword>
<evidence type="ECO:0000256" key="1">
    <source>
        <dbReference type="ARBA" id="ARBA00001946"/>
    </source>
</evidence>
<evidence type="ECO:0000256" key="5">
    <source>
        <dbReference type="ARBA" id="ARBA00023239"/>
    </source>
</evidence>
<dbReference type="EC" id="4.2.3.-" evidence="6"/>
<dbReference type="InterPro" id="IPR034686">
    <property type="entry name" value="Terpene_cyclase-like_2"/>
</dbReference>
<dbReference type="OrthoDB" id="6486656at2759"/>
<evidence type="ECO:0000256" key="6">
    <source>
        <dbReference type="RuleBase" id="RU366034"/>
    </source>
</evidence>
<dbReference type="GO" id="GO:0010333">
    <property type="term" value="F:terpene synthase activity"/>
    <property type="evidence" value="ECO:0007669"/>
    <property type="project" value="InterPro"/>
</dbReference>
<keyword evidence="5 6" id="KW-0456">Lyase</keyword>
<dbReference type="Proteomes" id="UP000076798">
    <property type="component" value="Unassembled WGS sequence"/>
</dbReference>
<dbReference type="Gene3D" id="1.10.600.10">
    <property type="entry name" value="Farnesyl Diphosphate Synthase"/>
    <property type="match status" value="1"/>
</dbReference>
<keyword evidence="4 6" id="KW-0460">Magnesium</keyword>
<proteinExistence type="inferred from homology"/>
<dbReference type="PANTHER" id="PTHR35201:SF4">
    <property type="entry name" value="BETA-PINACENE SYNTHASE-RELATED"/>
    <property type="match status" value="1"/>
</dbReference>
<name>A0A166A5S9_9AGAM</name>
<dbReference type="GO" id="GO:0008299">
    <property type="term" value="P:isoprenoid biosynthetic process"/>
    <property type="evidence" value="ECO:0007669"/>
    <property type="project" value="UniProtKB-ARBA"/>
</dbReference>
<evidence type="ECO:0000256" key="2">
    <source>
        <dbReference type="ARBA" id="ARBA00006333"/>
    </source>
</evidence>
<sequence>MSVAQAAVFIKLPDITKGWPWPRLRNDHFEEAAAACTEWLKDSALDPKDVEVARRGYNFGFTLAALAYPTLDKDLLVVAFHILSALFMIDDFTDGEKGSEAESTAQTILDVFAEPYNQRPKDDEYVAEVTRQYWLSAIGISPPWQQERALRHFEEYLDATVIEASDRELGYVRDFEDFLRIRRKTSGILPSFWVIECAQHLPEDIVKHETIITLTTCAMDLIIYDNDIYSYPKERAVGSTHNSIAIAAHNFGFPIQEAIDWIAGRREEVARKFFEIRDEVPSWGVDLDKQVGSYIDGLGHWVRGNFEWCLETDRYFSKEQLQRIEATGTVEIRPPVSSSVTK</sequence>
<evidence type="ECO:0000313" key="7">
    <source>
        <dbReference type="EMBL" id="KZT34985.1"/>
    </source>
</evidence>
<dbReference type="AlphaFoldDB" id="A0A166A5S9"/>
<reference evidence="7 8" key="1">
    <citation type="journal article" date="2016" name="Mol. Biol. Evol.">
        <title>Comparative Genomics of Early-Diverging Mushroom-Forming Fungi Provides Insights into the Origins of Lignocellulose Decay Capabilities.</title>
        <authorList>
            <person name="Nagy L.G."/>
            <person name="Riley R."/>
            <person name="Tritt A."/>
            <person name="Adam C."/>
            <person name="Daum C."/>
            <person name="Floudas D."/>
            <person name="Sun H."/>
            <person name="Yadav J.S."/>
            <person name="Pangilinan J."/>
            <person name="Larsson K.H."/>
            <person name="Matsuura K."/>
            <person name="Barry K."/>
            <person name="Labutti K."/>
            <person name="Kuo R."/>
            <person name="Ohm R.A."/>
            <person name="Bhattacharya S.S."/>
            <person name="Shirouzu T."/>
            <person name="Yoshinaga Y."/>
            <person name="Martin F.M."/>
            <person name="Grigoriev I.V."/>
            <person name="Hibbett D.S."/>
        </authorList>
    </citation>
    <scope>NUCLEOTIDE SEQUENCE [LARGE SCALE GENOMIC DNA]</scope>
    <source>
        <strain evidence="7 8">HHB10207 ss-3</strain>
    </source>
</reference>
<dbReference type="PANTHER" id="PTHR35201">
    <property type="entry name" value="TERPENE SYNTHASE"/>
    <property type="match status" value="1"/>
</dbReference>
<protein>
    <recommendedName>
        <fullName evidence="6">Terpene synthase</fullName>
        <ecNumber evidence="6">4.2.3.-</ecNumber>
    </recommendedName>
</protein>
<dbReference type="InterPro" id="IPR008949">
    <property type="entry name" value="Isoprenoid_synthase_dom_sf"/>
</dbReference>
<dbReference type="GO" id="GO:0046872">
    <property type="term" value="F:metal ion binding"/>
    <property type="evidence" value="ECO:0007669"/>
    <property type="project" value="UniProtKB-KW"/>
</dbReference>
<evidence type="ECO:0000313" key="8">
    <source>
        <dbReference type="Proteomes" id="UP000076798"/>
    </source>
</evidence>
<dbReference type="STRING" id="1314776.A0A166A5S9"/>
<comment type="similarity">
    <text evidence="2 6">Belongs to the terpene synthase family.</text>
</comment>
<dbReference type="SFLD" id="SFLDG01020">
    <property type="entry name" value="Terpene_Cyclase_Like_2"/>
    <property type="match status" value="1"/>
</dbReference>
<organism evidence="7 8">
    <name type="scientific">Sistotremastrum suecicum HHB10207 ss-3</name>
    <dbReference type="NCBI Taxonomy" id="1314776"/>
    <lineage>
        <taxon>Eukaryota</taxon>
        <taxon>Fungi</taxon>
        <taxon>Dikarya</taxon>
        <taxon>Basidiomycota</taxon>
        <taxon>Agaricomycotina</taxon>
        <taxon>Agaricomycetes</taxon>
        <taxon>Sistotremastrales</taxon>
        <taxon>Sistotremastraceae</taxon>
        <taxon>Sistotremastrum</taxon>
    </lineage>
</organism>
<evidence type="ECO:0000256" key="3">
    <source>
        <dbReference type="ARBA" id="ARBA00022723"/>
    </source>
</evidence>